<feature type="signal peptide" evidence="3">
    <location>
        <begin position="1"/>
        <end position="19"/>
    </location>
</feature>
<dbReference type="EMBL" id="JBHLXJ010000035">
    <property type="protein sequence ID" value="MFC0351950.1"/>
    <property type="molecule type" value="Genomic_DNA"/>
</dbReference>
<reference evidence="5 6" key="1">
    <citation type="submission" date="2024-09" db="EMBL/GenBank/DDBJ databases">
        <authorList>
            <person name="Sun Q."/>
            <person name="Mori K."/>
        </authorList>
    </citation>
    <scope>NUCLEOTIDE SEQUENCE [LARGE SCALE GENOMIC DNA]</scope>
    <source>
        <strain evidence="5 6">CCM 8677</strain>
    </source>
</reference>
<feature type="chain" id="PRO_5047341508" evidence="3">
    <location>
        <begin position="20"/>
        <end position="183"/>
    </location>
</feature>
<evidence type="ECO:0000259" key="4">
    <source>
        <dbReference type="Pfam" id="PF13505"/>
    </source>
</evidence>
<comment type="subcellular location">
    <subcellularLocation>
        <location evidence="1">Cell outer membrane</location>
    </subcellularLocation>
</comment>
<proteinExistence type="predicted"/>
<gene>
    <name evidence="5" type="ORF">ACFFJH_19190</name>
</gene>
<dbReference type="Proteomes" id="UP001589844">
    <property type="component" value="Unassembled WGS sequence"/>
</dbReference>
<accession>A0ABV6IJE2</accession>
<dbReference type="Gene3D" id="2.40.160.20">
    <property type="match status" value="1"/>
</dbReference>
<dbReference type="InterPro" id="IPR011250">
    <property type="entry name" value="OMP/PagP_B-barrel"/>
</dbReference>
<evidence type="ECO:0000256" key="2">
    <source>
        <dbReference type="ARBA" id="ARBA00022729"/>
    </source>
</evidence>
<feature type="domain" description="Outer membrane protein beta-barrel" evidence="4">
    <location>
        <begin position="6"/>
        <end position="176"/>
    </location>
</feature>
<organism evidence="5 6">
    <name type="scientific">Undibacterium danionis</name>
    <dbReference type="NCBI Taxonomy" id="1812100"/>
    <lineage>
        <taxon>Bacteria</taxon>
        <taxon>Pseudomonadati</taxon>
        <taxon>Pseudomonadota</taxon>
        <taxon>Betaproteobacteria</taxon>
        <taxon>Burkholderiales</taxon>
        <taxon>Oxalobacteraceae</taxon>
        <taxon>Undibacterium</taxon>
    </lineage>
</organism>
<name>A0ABV6IJE2_9BURK</name>
<evidence type="ECO:0000313" key="6">
    <source>
        <dbReference type="Proteomes" id="UP001589844"/>
    </source>
</evidence>
<keyword evidence="2 3" id="KW-0732">Signal</keyword>
<protein>
    <submittedName>
        <fullName evidence="5">Porin family protein</fullName>
    </submittedName>
</protein>
<evidence type="ECO:0000313" key="5">
    <source>
        <dbReference type="EMBL" id="MFC0351950.1"/>
    </source>
</evidence>
<sequence length="183" mass="19409">MKKIIFALLASSFAMAVYASDSYVGVGATSSRYEVNINLGSFANHTSNTSVSAKLFAGYELDKTWAVEAGYADLGSSNIAWAFSGRNGTAKLDVQSFYAAGKGTATINDQFALFGKLGVAHSKFKQSGFPSGGDESKTGLYGSVGAEFALNKQSGLSLEWERYGQSSTYSKNGSLTASIRFKF</sequence>
<dbReference type="RefSeq" id="WP_390214673.1">
    <property type="nucleotide sequence ID" value="NZ_JBHLXJ010000035.1"/>
</dbReference>
<evidence type="ECO:0000256" key="1">
    <source>
        <dbReference type="ARBA" id="ARBA00004442"/>
    </source>
</evidence>
<keyword evidence="6" id="KW-1185">Reference proteome</keyword>
<dbReference type="InterPro" id="IPR027385">
    <property type="entry name" value="Beta-barrel_OMP"/>
</dbReference>
<dbReference type="Pfam" id="PF13505">
    <property type="entry name" value="OMP_b-brl"/>
    <property type="match status" value="1"/>
</dbReference>
<comment type="caution">
    <text evidence="5">The sequence shown here is derived from an EMBL/GenBank/DDBJ whole genome shotgun (WGS) entry which is preliminary data.</text>
</comment>
<evidence type="ECO:0000256" key="3">
    <source>
        <dbReference type="SAM" id="SignalP"/>
    </source>
</evidence>
<dbReference type="SUPFAM" id="SSF56925">
    <property type="entry name" value="OMPA-like"/>
    <property type="match status" value="1"/>
</dbReference>